<comment type="similarity">
    <text evidence="1 6">Belongs to the universal ribosomal protein uS9 family.</text>
</comment>
<evidence type="ECO:0000313" key="8">
    <source>
        <dbReference type="Proteomes" id="UP000196158"/>
    </source>
</evidence>
<evidence type="ECO:0000256" key="3">
    <source>
        <dbReference type="ARBA" id="ARBA00023274"/>
    </source>
</evidence>
<sequence>MFFNRLFGVRSFSQCTLRLQQVSSSSIRGTSDSLRIIPKLQTFYSANPMHENNINRLESLLRKYIKLPSQNALLKTHGDSNASSDINTILQSQNGSRPLWMSFKDYTVIGGGSRLKPTQYTELLFLLNKLHNIDPQLMNDDIKAELAHYYKHTSAEFDKVKVPKLDEFGRSVGIGRRKSATAKVYVVKGEGKVLVNNRQLNDYFVKLKDRESVMYPLQVINAIGNYNIFVTTSGGGPTGQADAASLAIGKALIAFNPLLKTRLHRAGCLTTDYRRVERKKPGKLKARKSPTWVKR</sequence>
<dbReference type="STRING" id="1789683.A0A1X7R1T9"/>
<name>A0A1X7R1T9_9SACH</name>
<reference evidence="7 8" key="1">
    <citation type="submission" date="2017-04" db="EMBL/GenBank/DDBJ databases">
        <authorList>
            <person name="Afonso C.L."/>
            <person name="Miller P.J."/>
            <person name="Scott M.A."/>
            <person name="Spackman E."/>
            <person name="Goraichik I."/>
            <person name="Dimitrov K.M."/>
            <person name="Suarez D.L."/>
            <person name="Swayne D.E."/>
        </authorList>
    </citation>
    <scope>NUCLEOTIDE SEQUENCE [LARGE SCALE GENOMIC DNA]</scope>
</reference>
<evidence type="ECO:0000313" key="7">
    <source>
        <dbReference type="EMBL" id="SMN19551.1"/>
    </source>
</evidence>
<dbReference type="PANTHER" id="PTHR21569:SF1">
    <property type="entry name" value="SMALL RIBOSOMAL SUBUNIT PROTEIN US9M"/>
    <property type="match status" value="1"/>
</dbReference>
<dbReference type="NCBIfam" id="NF001099">
    <property type="entry name" value="PRK00132.1"/>
    <property type="match status" value="1"/>
</dbReference>
<keyword evidence="2 6" id="KW-0689">Ribosomal protein</keyword>
<dbReference type="InterPro" id="IPR020568">
    <property type="entry name" value="Ribosomal_Su5_D2-typ_SF"/>
</dbReference>
<dbReference type="PROSITE" id="PS00360">
    <property type="entry name" value="RIBOSOMAL_S9"/>
    <property type="match status" value="1"/>
</dbReference>
<keyword evidence="8" id="KW-1185">Reference proteome</keyword>
<proteinExistence type="inferred from homology"/>
<dbReference type="InterPro" id="IPR014721">
    <property type="entry name" value="Ribsml_uS5_D2-typ_fold_subgr"/>
</dbReference>
<evidence type="ECO:0000256" key="6">
    <source>
        <dbReference type="RuleBase" id="RU003815"/>
    </source>
</evidence>
<dbReference type="Proteomes" id="UP000196158">
    <property type="component" value="Unassembled WGS sequence"/>
</dbReference>
<dbReference type="SUPFAM" id="SSF54211">
    <property type="entry name" value="Ribosomal protein S5 domain 2-like"/>
    <property type="match status" value="1"/>
</dbReference>
<keyword evidence="3 6" id="KW-0687">Ribonucleoprotein</keyword>
<organism evidence="7 8">
    <name type="scientific">Maudiozyma saulgeensis</name>
    <dbReference type="NCBI Taxonomy" id="1789683"/>
    <lineage>
        <taxon>Eukaryota</taxon>
        <taxon>Fungi</taxon>
        <taxon>Dikarya</taxon>
        <taxon>Ascomycota</taxon>
        <taxon>Saccharomycotina</taxon>
        <taxon>Saccharomycetes</taxon>
        <taxon>Saccharomycetales</taxon>
        <taxon>Saccharomycetaceae</taxon>
        <taxon>Maudiozyma</taxon>
    </lineage>
</organism>
<dbReference type="GO" id="GO:0006412">
    <property type="term" value="P:translation"/>
    <property type="evidence" value="ECO:0007669"/>
    <property type="project" value="InterPro"/>
</dbReference>
<protein>
    <recommendedName>
        <fullName evidence="4">Small ribosomal subunit protein uS9m</fullName>
    </recommendedName>
    <alternativeName>
        <fullName evidence="5">37S ribosomal protein S9, mitochondrial</fullName>
    </alternativeName>
</protein>
<accession>A0A1X7R1T9</accession>
<dbReference type="Pfam" id="PF00380">
    <property type="entry name" value="Ribosomal_S9"/>
    <property type="match status" value="1"/>
</dbReference>
<dbReference type="AlphaFoldDB" id="A0A1X7R1T9"/>
<dbReference type="OrthoDB" id="10254627at2759"/>
<dbReference type="FunFam" id="3.30.230.10:FF:000001">
    <property type="entry name" value="30S ribosomal protein S9"/>
    <property type="match status" value="1"/>
</dbReference>
<dbReference type="PANTHER" id="PTHR21569">
    <property type="entry name" value="RIBOSOMAL PROTEIN S9"/>
    <property type="match status" value="1"/>
</dbReference>
<dbReference type="Gene3D" id="3.30.230.10">
    <property type="match status" value="1"/>
</dbReference>
<dbReference type="InterPro" id="IPR020574">
    <property type="entry name" value="Ribosomal_uS9_CS"/>
</dbReference>
<evidence type="ECO:0000256" key="5">
    <source>
        <dbReference type="ARBA" id="ARBA00042623"/>
    </source>
</evidence>
<dbReference type="InterPro" id="IPR000754">
    <property type="entry name" value="Ribosomal_uS9"/>
</dbReference>
<dbReference type="GO" id="GO:0005763">
    <property type="term" value="C:mitochondrial small ribosomal subunit"/>
    <property type="evidence" value="ECO:0007669"/>
    <property type="project" value="TreeGrafter"/>
</dbReference>
<evidence type="ECO:0000256" key="4">
    <source>
        <dbReference type="ARBA" id="ARBA00039318"/>
    </source>
</evidence>
<dbReference type="GO" id="GO:0003735">
    <property type="term" value="F:structural constituent of ribosome"/>
    <property type="evidence" value="ECO:0007669"/>
    <property type="project" value="InterPro"/>
</dbReference>
<evidence type="ECO:0000256" key="2">
    <source>
        <dbReference type="ARBA" id="ARBA00022980"/>
    </source>
</evidence>
<dbReference type="InterPro" id="IPR023035">
    <property type="entry name" value="Ribosomal_uS9_bac/plastid"/>
</dbReference>
<gene>
    <name evidence="7" type="ORF">KASA_0O00968G</name>
</gene>
<evidence type="ECO:0000256" key="1">
    <source>
        <dbReference type="ARBA" id="ARBA00005251"/>
    </source>
</evidence>
<dbReference type="EMBL" id="FXLY01000004">
    <property type="protein sequence ID" value="SMN19551.1"/>
    <property type="molecule type" value="Genomic_DNA"/>
</dbReference>
<dbReference type="GO" id="GO:0003723">
    <property type="term" value="F:RNA binding"/>
    <property type="evidence" value="ECO:0007669"/>
    <property type="project" value="TreeGrafter"/>
</dbReference>